<sequence length="160" mass="17968">MSTEKTNAVFDNLMNEVLDNIGLSGLESTESGVYLISVDDTVTVNIACPDDECVFLFSYVGELDEESASEKMKEMLRFNALTTKWAPVMHLSDDNEIVIWGKELLKDLEKTSFIAIFQSFIDFALEASEWSAKPVSGESSAQQVEETEDPMWMSQNFIRA</sequence>
<protein>
    <recommendedName>
        <fullName evidence="3">Molecular chaperone Tir</fullName>
    </recommendedName>
</protein>
<evidence type="ECO:0000313" key="2">
    <source>
        <dbReference type="Proteomes" id="UP000091979"/>
    </source>
</evidence>
<organism evidence="1 2">
    <name type="scientific">Halodesulfovibrio spirochaetisodalis</name>
    <dbReference type="NCBI Taxonomy" id="1560234"/>
    <lineage>
        <taxon>Bacteria</taxon>
        <taxon>Pseudomonadati</taxon>
        <taxon>Thermodesulfobacteriota</taxon>
        <taxon>Desulfovibrionia</taxon>
        <taxon>Desulfovibrionales</taxon>
        <taxon>Desulfovibrionaceae</taxon>
        <taxon>Halodesulfovibrio</taxon>
    </lineage>
</organism>
<dbReference type="CDD" id="cd16364">
    <property type="entry name" value="T3SC_I-like"/>
    <property type="match status" value="1"/>
</dbReference>
<name>A0A1B7X9D7_9BACT</name>
<gene>
    <name evidence="1" type="ORF">SP90_15230</name>
</gene>
<accession>A0A1B7X9D7</accession>
<dbReference type="STRING" id="1560234.SP90_15230"/>
<dbReference type="OrthoDB" id="9836087at2"/>
<dbReference type="AlphaFoldDB" id="A0A1B7X9D7"/>
<reference evidence="1 2" key="1">
    <citation type="submission" date="2015-01" db="EMBL/GenBank/DDBJ databases">
        <title>Desulfovibrio sp. JC271 draft genome sequence.</title>
        <authorList>
            <person name="Shivani Y."/>
            <person name="Subhash Y."/>
            <person name="Sasikala C."/>
            <person name="Ramana C.V."/>
        </authorList>
    </citation>
    <scope>NUCLEOTIDE SEQUENCE [LARGE SCALE GENOMIC DNA]</scope>
    <source>
        <strain evidence="1 2">JC271</strain>
    </source>
</reference>
<dbReference type="Pfam" id="PF05932">
    <property type="entry name" value="CesT"/>
    <property type="match status" value="1"/>
</dbReference>
<dbReference type="GO" id="GO:0030254">
    <property type="term" value="P:protein secretion by the type III secretion system"/>
    <property type="evidence" value="ECO:0007669"/>
    <property type="project" value="InterPro"/>
</dbReference>
<dbReference type="Proteomes" id="UP000091979">
    <property type="component" value="Unassembled WGS sequence"/>
</dbReference>
<evidence type="ECO:0008006" key="3">
    <source>
        <dbReference type="Google" id="ProtNLM"/>
    </source>
</evidence>
<dbReference type="PATRIC" id="fig|1560234.3.peg.2329"/>
<evidence type="ECO:0000313" key="1">
    <source>
        <dbReference type="EMBL" id="OBQ45966.1"/>
    </source>
</evidence>
<dbReference type="SUPFAM" id="SSF69635">
    <property type="entry name" value="Type III secretory system chaperone-like"/>
    <property type="match status" value="1"/>
</dbReference>
<proteinExistence type="predicted"/>
<keyword evidence="2" id="KW-1185">Reference proteome</keyword>
<dbReference type="EMBL" id="JXMS01000034">
    <property type="protein sequence ID" value="OBQ45966.1"/>
    <property type="molecule type" value="Genomic_DNA"/>
</dbReference>
<comment type="caution">
    <text evidence="1">The sequence shown here is derived from an EMBL/GenBank/DDBJ whole genome shotgun (WGS) entry which is preliminary data.</text>
</comment>
<dbReference type="RefSeq" id="WP_066858264.1">
    <property type="nucleotide sequence ID" value="NZ_JXMS01000034.1"/>
</dbReference>
<dbReference type="Gene3D" id="3.30.1460.10">
    <property type="match status" value="1"/>
</dbReference>
<dbReference type="InterPro" id="IPR010261">
    <property type="entry name" value="Tir_chaperone"/>
</dbReference>